<dbReference type="AlphaFoldDB" id="A0AAE8SZW0"/>
<proteinExistence type="predicted"/>
<dbReference type="EMBL" id="ONZQ02000020">
    <property type="protein sequence ID" value="SPO07379.1"/>
    <property type="molecule type" value="Genomic_DNA"/>
</dbReference>
<evidence type="ECO:0000313" key="2">
    <source>
        <dbReference type="EMBL" id="SPO07379.1"/>
    </source>
</evidence>
<comment type="caution">
    <text evidence="2">The sequence shown here is derived from an EMBL/GenBank/DDBJ whole genome shotgun (WGS) entry which is preliminary data.</text>
</comment>
<accession>A0AAE8SZW0</accession>
<evidence type="ECO:0000313" key="3">
    <source>
        <dbReference type="Proteomes" id="UP001187682"/>
    </source>
</evidence>
<evidence type="ECO:0000256" key="1">
    <source>
        <dbReference type="SAM" id="MobiDB-lite"/>
    </source>
</evidence>
<dbReference type="Proteomes" id="UP001187682">
    <property type="component" value="Unassembled WGS sequence"/>
</dbReference>
<gene>
    <name evidence="2" type="ORF">DNG_10073</name>
</gene>
<feature type="region of interest" description="Disordered" evidence="1">
    <location>
        <begin position="99"/>
        <end position="119"/>
    </location>
</feature>
<keyword evidence="3" id="KW-1185">Reference proteome</keyword>
<organism evidence="2 3">
    <name type="scientific">Cephalotrichum gorgonifer</name>
    <dbReference type="NCBI Taxonomy" id="2041049"/>
    <lineage>
        <taxon>Eukaryota</taxon>
        <taxon>Fungi</taxon>
        <taxon>Dikarya</taxon>
        <taxon>Ascomycota</taxon>
        <taxon>Pezizomycotina</taxon>
        <taxon>Sordariomycetes</taxon>
        <taxon>Hypocreomycetidae</taxon>
        <taxon>Microascales</taxon>
        <taxon>Microascaceae</taxon>
        <taxon>Cephalotrichum</taxon>
    </lineage>
</organism>
<sequence>MAGSGGDESYGSTNPLMLAIRRRVIAAIKQEVESGKEANPYPAFEEEDAEGIDESEIDWDWDEEGCVYDPTLVSPEDTEWQGDFACLDLNMETNQAYISGSASHTDHGRVSINRGSGNK</sequence>
<reference evidence="2" key="1">
    <citation type="submission" date="2018-03" db="EMBL/GenBank/DDBJ databases">
        <authorList>
            <person name="Guldener U."/>
        </authorList>
    </citation>
    <scope>NUCLEOTIDE SEQUENCE</scope>
</reference>
<name>A0AAE8SZW0_9PEZI</name>
<protein>
    <submittedName>
        <fullName evidence="2">Uncharacterized protein</fullName>
    </submittedName>
</protein>